<reference evidence="2 3" key="1">
    <citation type="journal article" date="2021" name="ACS Chem. Biol.">
        <title>Genomic-Led Discovery of a Novel Glycopeptide Antibiotic by Nonomuraea coxensis DSM 45129.</title>
        <authorList>
            <person name="Yushchuk O."/>
            <person name="Vior N.M."/>
            <person name="Andreo-Vidal A."/>
            <person name="Berini F."/>
            <person name="Ruckert C."/>
            <person name="Busche T."/>
            <person name="Binda E."/>
            <person name="Kalinowski J."/>
            <person name="Truman A.W."/>
            <person name="Marinelli F."/>
        </authorList>
    </citation>
    <scope>NUCLEOTIDE SEQUENCE [LARGE SCALE GENOMIC DNA]</scope>
    <source>
        <strain evidence="2 3">DSM 45129</strain>
    </source>
</reference>
<feature type="region of interest" description="Disordered" evidence="1">
    <location>
        <begin position="1"/>
        <end position="45"/>
    </location>
</feature>
<accession>A0ABX8U1C4</accession>
<feature type="region of interest" description="Disordered" evidence="1">
    <location>
        <begin position="90"/>
        <end position="131"/>
    </location>
</feature>
<feature type="compositionally biased region" description="Low complexity" evidence="1">
    <location>
        <begin position="119"/>
        <end position="131"/>
    </location>
</feature>
<gene>
    <name evidence="2" type="ORF">Nocox_19280</name>
</gene>
<evidence type="ECO:0000313" key="2">
    <source>
        <dbReference type="EMBL" id="QYC41465.1"/>
    </source>
</evidence>
<dbReference type="EMBL" id="CP068985">
    <property type="protein sequence ID" value="QYC41465.1"/>
    <property type="molecule type" value="Genomic_DNA"/>
</dbReference>
<feature type="compositionally biased region" description="Low complexity" evidence="1">
    <location>
        <begin position="93"/>
        <end position="102"/>
    </location>
</feature>
<evidence type="ECO:0000256" key="1">
    <source>
        <dbReference type="SAM" id="MobiDB-lite"/>
    </source>
</evidence>
<protein>
    <submittedName>
        <fullName evidence="2">Uncharacterized protein</fullName>
    </submittedName>
</protein>
<evidence type="ECO:0000313" key="3">
    <source>
        <dbReference type="Proteomes" id="UP000824681"/>
    </source>
</evidence>
<keyword evidence="3" id="KW-1185">Reference proteome</keyword>
<dbReference type="Proteomes" id="UP000824681">
    <property type="component" value="Chromosome"/>
</dbReference>
<feature type="compositionally biased region" description="Basic residues" evidence="1">
    <location>
        <begin position="103"/>
        <end position="112"/>
    </location>
</feature>
<proteinExistence type="predicted"/>
<organism evidence="2 3">
    <name type="scientific">Nonomuraea coxensis DSM 45129</name>
    <dbReference type="NCBI Taxonomy" id="1122611"/>
    <lineage>
        <taxon>Bacteria</taxon>
        <taxon>Bacillati</taxon>
        <taxon>Actinomycetota</taxon>
        <taxon>Actinomycetes</taxon>
        <taxon>Streptosporangiales</taxon>
        <taxon>Streptosporangiaceae</taxon>
        <taxon>Nonomuraea</taxon>
    </lineage>
</organism>
<feature type="compositionally biased region" description="Low complexity" evidence="1">
    <location>
        <begin position="28"/>
        <end position="45"/>
    </location>
</feature>
<name>A0ABX8U1C4_9ACTN</name>
<sequence>MSRPGASDRPSTATTVMPPNPTAPRVLTSSAPARRGRSTGRASTGWISTATAHIDSPLSVSAHHGQGPGIGWSSSVVAAAAYSAARARRTLGSCSSRGAASRGPRRPCHRAHAQGTAVRAATSRSAPAGAASGSCMIVSRHSRAWSPVTTAVPTATATTAT</sequence>